<keyword evidence="4" id="KW-1185">Reference proteome</keyword>
<comment type="caution">
    <text evidence="3">The sequence shown here is derived from an EMBL/GenBank/DDBJ whole genome shotgun (WGS) entry which is preliminary data.</text>
</comment>
<feature type="transmembrane region" description="Helical" evidence="1">
    <location>
        <begin position="12"/>
        <end position="32"/>
    </location>
</feature>
<dbReference type="EMBL" id="JAROCY010000007">
    <property type="protein sequence ID" value="MDF8333378.1"/>
    <property type="molecule type" value="Genomic_DNA"/>
</dbReference>
<keyword evidence="1" id="KW-0812">Transmembrane</keyword>
<gene>
    <name evidence="3" type="ORF">POM99_09215</name>
</gene>
<dbReference type="Proteomes" id="UP001222770">
    <property type="component" value="Unassembled WGS sequence"/>
</dbReference>
<name>A0ABT6CJA7_9SPHN</name>
<keyword evidence="1" id="KW-0472">Membrane</keyword>
<proteinExistence type="predicted"/>
<organism evidence="3 4">
    <name type="scientific">Novosphingobium cyanobacteriorum</name>
    <dbReference type="NCBI Taxonomy" id="3024215"/>
    <lineage>
        <taxon>Bacteria</taxon>
        <taxon>Pseudomonadati</taxon>
        <taxon>Pseudomonadota</taxon>
        <taxon>Alphaproteobacteria</taxon>
        <taxon>Sphingomonadales</taxon>
        <taxon>Sphingomonadaceae</taxon>
        <taxon>Novosphingobium</taxon>
    </lineage>
</organism>
<evidence type="ECO:0000256" key="1">
    <source>
        <dbReference type="SAM" id="Phobius"/>
    </source>
</evidence>
<evidence type="ECO:0000259" key="2">
    <source>
        <dbReference type="Pfam" id="PF07811"/>
    </source>
</evidence>
<protein>
    <submittedName>
        <fullName evidence="3">Pilus assembly protein</fullName>
    </submittedName>
</protein>
<evidence type="ECO:0000313" key="3">
    <source>
        <dbReference type="EMBL" id="MDF8333378.1"/>
    </source>
</evidence>
<reference evidence="3 4" key="1">
    <citation type="submission" date="2023-03" db="EMBL/GenBank/DDBJ databases">
        <title>Novosphingobium cyanobacteriorum sp. nov., isolated from a eutrophic reservoir during the Microcystis bloom period.</title>
        <authorList>
            <person name="Kang M."/>
            <person name="Le V."/>
            <person name="Ko S.-R."/>
            <person name="Lee S.-A."/>
            <person name="Ahn C.-Y."/>
        </authorList>
    </citation>
    <scope>NUCLEOTIDE SEQUENCE [LARGE SCALE GENOMIC DNA]</scope>
    <source>
        <strain evidence="3 4">HBC54</strain>
    </source>
</reference>
<dbReference type="RefSeq" id="WP_277277010.1">
    <property type="nucleotide sequence ID" value="NZ_JAROCY010000007.1"/>
</dbReference>
<sequence>MLRRLWRDRAGAVLLETALVMPALMLAIIGTIDFTMAMARQVYAKQLAMAGAQMAVAGGLAPVSDAQIQAQLASDSGWDASSFAIVKWTECNGDGVKLAQGPCPNDTDSRADFVQVTATTTYTPIFGGQIYSRMGLTRPKGVATGRMQ</sequence>
<feature type="domain" description="TadE-like" evidence="2">
    <location>
        <begin position="11"/>
        <end position="52"/>
    </location>
</feature>
<accession>A0ABT6CJA7</accession>
<dbReference type="InterPro" id="IPR012495">
    <property type="entry name" value="TadE-like_dom"/>
</dbReference>
<dbReference type="Pfam" id="PF07811">
    <property type="entry name" value="TadE"/>
    <property type="match status" value="1"/>
</dbReference>
<keyword evidence="1" id="KW-1133">Transmembrane helix</keyword>
<evidence type="ECO:0000313" key="4">
    <source>
        <dbReference type="Proteomes" id="UP001222770"/>
    </source>
</evidence>